<feature type="region of interest" description="Disordered" evidence="1">
    <location>
        <begin position="1"/>
        <end position="20"/>
    </location>
</feature>
<dbReference type="OrthoDB" id="317332at2"/>
<dbReference type="PROSITE" id="PS51819">
    <property type="entry name" value="VOC"/>
    <property type="match status" value="1"/>
</dbReference>
<evidence type="ECO:0000256" key="1">
    <source>
        <dbReference type="SAM" id="MobiDB-lite"/>
    </source>
</evidence>
<dbReference type="EMBL" id="LOBU02000012">
    <property type="protein sequence ID" value="OKA08285.1"/>
    <property type="molecule type" value="Genomic_DNA"/>
</dbReference>
<dbReference type="Proteomes" id="UP000186883">
    <property type="component" value="Unassembled WGS sequence"/>
</dbReference>
<keyword evidence="6" id="KW-1185">Reference proteome</keyword>
<dbReference type="InterPro" id="IPR029068">
    <property type="entry name" value="Glyas_Bleomycin-R_OHBP_Dase"/>
</dbReference>
<reference evidence="4 6" key="2">
    <citation type="submission" date="2016-11" db="EMBL/GenBank/DDBJ databases">
        <title>Genome sequencing of Amycolatopsis regifaucium.</title>
        <authorList>
            <person name="Mayilraj S."/>
            <person name="Kaur N."/>
        </authorList>
    </citation>
    <scope>NUCLEOTIDE SEQUENCE [LARGE SCALE GENOMIC DNA]</scope>
    <source>
        <strain evidence="4 6">GY080</strain>
    </source>
</reference>
<dbReference type="Pfam" id="PF00903">
    <property type="entry name" value="Glyoxalase"/>
    <property type="match status" value="1"/>
</dbReference>
<dbReference type="AlphaFoldDB" id="A0A154MUN0"/>
<evidence type="ECO:0000313" key="4">
    <source>
        <dbReference type="EMBL" id="OKA08285.1"/>
    </source>
</evidence>
<dbReference type="Gene3D" id="3.10.180.10">
    <property type="entry name" value="2,3-Dihydroxybiphenyl 1,2-Dioxygenase, domain 1"/>
    <property type="match status" value="1"/>
</dbReference>
<sequence>MDIELVPPPATPIPETPPGLPGLHHATITVTDVDRSVAWYSEMLGMVLWMKEEFPGGRAAGLMRPGTQVFLGLASHDRNEGESFSAHRTGLDHLTFAATDREELRAWHAFLVGKGVECSDLREYTEPLPFALFTFTDPDGVALEIFHVEG</sequence>
<dbReference type="SUPFAM" id="SSF54593">
    <property type="entry name" value="Glyoxalase/Bleomycin resistance protein/Dihydroxybiphenyl dioxygenase"/>
    <property type="match status" value="1"/>
</dbReference>
<feature type="domain" description="VOC" evidence="2">
    <location>
        <begin position="22"/>
        <end position="148"/>
    </location>
</feature>
<dbReference type="InterPro" id="IPR037523">
    <property type="entry name" value="VOC_core"/>
</dbReference>
<protein>
    <recommendedName>
        <fullName evidence="2">VOC domain-containing protein</fullName>
    </recommendedName>
</protein>
<organism evidence="3 5">
    <name type="scientific">Amycolatopsis regifaucium</name>
    <dbReference type="NCBI Taxonomy" id="546365"/>
    <lineage>
        <taxon>Bacteria</taxon>
        <taxon>Bacillati</taxon>
        <taxon>Actinomycetota</taxon>
        <taxon>Actinomycetes</taxon>
        <taxon>Pseudonocardiales</taxon>
        <taxon>Pseudonocardiaceae</taxon>
        <taxon>Amycolatopsis</taxon>
    </lineage>
</organism>
<comment type="caution">
    <text evidence="3">The sequence shown here is derived from an EMBL/GenBank/DDBJ whole genome shotgun (WGS) entry which is preliminary data.</text>
</comment>
<dbReference type="InterPro" id="IPR004360">
    <property type="entry name" value="Glyas_Fos-R_dOase_dom"/>
</dbReference>
<name>A0A154MUN0_9PSEU</name>
<evidence type="ECO:0000313" key="5">
    <source>
        <dbReference type="Proteomes" id="UP000076321"/>
    </source>
</evidence>
<proteinExistence type="predicted"/>
<evidence type="ECO:0000259" key="2">
    <source>
        <dbReference type="PROSITE" id="PS51819"/>
    </source>
</evidence>
<evidence type="ECO:0000313" key="3">
    <source>
        <dbReference type="EMBL" id="KZB87447.1"/>
    </source>
</evidence>
<reference evidence="3 5" key="1">
    <citation type="submission" date="2015-12" db="EMBL/GenBank/DDBJ databases">
        <title>Amycolatopsis regifaucium genome sequencing and assembly.</title>
        <authorList>
            <person name="Mayilraj S."/>
        </authorList>
    </citation>
    <scope>NUCLEOTIDE SEQUENCE [LARGE SCALE GENOMIC DNA]</scope>
    <source>
        <strain evidence="3 5">GY080</strain>
    </source>
</reference>
<accession>A0A154MUN0</accession>
<gene>
    <name evidence="4" type="ORF">ATP06_0213455</name>
    <name evidence="3" type="ORF">AVL48_22680</name>
</gene>
<dbReference type="RefSeq" id="WP_061989402.1">
    <property type="nucleotide sequence ID" value="NZ_FOPQ01000008.1"/>
</dbReference>
<dbReference type="Proteomes" id="UP000076321">
    <property type="component" value="Unassembled WGS sequence"/>
</dbReference>
<evidence type="ECO:0000313" key="6">
    <source>
        <dbReference type="Proteomes" id="UP000186883"/>
    </source>
</evidence>
<dbReference type="EMBL" id="LQCI01000003">
    <property type="protein sequence ID" value="KZB87447.1"/>
    <property type="molecule type" value="Genomic_DNA"/>
</dbReference>